<evidence type="ECO:0000256" key="1">
    <source>
        <dbReference type="ARBA" id="ARBA00006432"/>
    </source>
</evidence>
<evidence type="ECO:0000259" key="4">
    <source>
        <dbReference type="Pfam" id="PF13193"/>
    </source>
</evidence>
<evidence type="ECO:0000313" key="5">
    <source>
        <dbReference type="EMBL" id="CBE69677.1"/>
    </source>
</evidence>
<dbReference type="KEGG" id="mox:DAMO_2604"/>
<sequence>MASTDAATNQGLDRPWFAYYDPWVPTRIEYPDIPLHRFLSISARKYPDRTAIIFYGTKLTYRALDEAATRFAAALTERGLAKGDRVSLFLPNCPQMVIAYYGTLRAGGLAVSTSPLYSTRELEYQLNDSGAETIVVLSKLYPLVREVAPKTGLKRIIVTNIKEYFPPMLRLLFTLFKEKPQGHRPVVEQRPGTEWFSEALASAPAKPPATTVGSDDPALLQYTGGTTGLAKGAMLTHRNLVANTIQTGAWLVKPASSPAEGPAGDSVEGERSEAEVFLGAIPFFHVYGMTVVMNLCISLGHTMVLLPQFKTQEVLDTIAKYRPTFFPGVPTMYVAINNYPEVGRYNLHSIKACLSGAAPLPLEVANRFEALTGARLVEGYGLTETSPVTHANPLFGARKAGTIGIPLPDTDARIVDLETGERTLPLREIGEVVVKGPQVMAGYWNQPGETAMVLRDGWLYTGDIGYMDEQGYFTIVDRKKEMIIAGGFNVYPREVEEPLYEHPRIKEAVAVGLPDPYRGETVKVYIVLKEGERATEQEIIDFCKQRMAKHKVPTLVEFRQELPKTLVGKVLRRTLREEEMAKRTS</sequence>
<accession>D5MK55</accession>
<dbReference type="GO" id="GO:0004467">
    <property type="term" value="F:long-chain fatty acid-CoA ligase activity"/>
    <property type="evidence" value="ECO:0007669"/>
    <property type="project" value="UniProtKB-EC"/>
</dbReference>
<dbReference type="STRING" id="671143.DAMO_2604"/>
<organism evidence="5 6">
    <name type="scientific">Methylomirabilis oxygeniifera</name>
    <dbReference type="NCBI Taxonomy" id="671143"/>
    <lineage>
        <taxon>Bacteria</taxon>
        <taxon>Candidatus Methylomirabilota</taxon>
        <taxon>Candidatus Methylomirabilia</taxon>
        <taxon>Candidatus Methylomirabilales</taxon>
        <taxon>Candidatus Methylomirabilaceae</taxon>
        <taxon>Candidatus Methylomirabilis</taxon>
    </lineage>
</organism>
<dbReference type="FunFam" id="3.30.300.30:FF:000008">
    <property type="entry name" value="2,3-dihydroxybenzoate-AMP ligase"/>
    <property type="match status" value="1"/>
</dbReference>
<dbReference type="Pfam" id="PF00501">
    <property type="entry name" value="AMP-binding"/>
    <property type="match status" value="1"/>
</dbReference>
<dbReference type="PANTHER" id="PTHR43767">
    <property type="entry name" value="LONG-CHAIN-FATTY-ACID--COA LIGASE"/>
    <property type="match status" value="1"/>
</dbReference>
<dbReference type="SUPFAM" id="SSF56801">
    <property type="entry name" value="Acetyl-CoA synthetase-like"/>
    <property type="match status" value="1"/>
</dbReference>
<dbReference type="AlphaFoldDB" id="D5MK55"/>
<dbReference type="PANTHER" id="PTHR43767:SF12">
    <property type="entry name" value="AMP-DEPENDENT SYNTHETASE AND LIGASE"/>
    <property type="match status" value="1"/>
</dbReference>
<evidence type="ECO:0000256" key="2">
    <source>
        <dbReference type="ARBA" id="ARBA00022598"/>
    </source>
</evidence>
<dbReference type="eggNOG" id="COG0318">
    <property type="taxonomic scope" value="Bacteria"/>
</dbReference>
<proteinExistence type="inferred from homology"/>
<evidence type="ECO:0000313" key="6">
    <source>
        <dbReference type="Proteomes" id="UP000006898"/>
    </source>
</evidence>
<dbReference type="FunFam" id="3.40.50.12780:FF:000003">
    <property type="entry name" value="Long-chain-fatty-acid--CoA ligase FadD"/>
    <property type="match status" value="1"/>
</dbReference>
<dbReference type="InterPro" id="IPR025110">
    <property type="entry name" value="AMP-bd_C"/>
</dbReference>
<dbReference type="Gene3D" id="3.40.50.12780">
    <property type="entry name" value="N-terminal domain of ligase-like"/>
    <property type="match status" value="1"/>
</dbReference>
<feature type="domain" description="AMP-binding enzyme C-terminal" evidence="4">
    <location>
        <begin position="494"/>
        <end position="569"/>
    </location>
</feature>
<evidence type="ECO:0000259" key="3">
    <source>
        <dbReference type="Pfam" id="PF00501"/>
    </source>
</evidence>
<gene>
    <name evidence="5" type="primary">lcfA</name>
    <name evidence="5" type="ORF">DAMO_2604</name>
</gene>
<dbReference type="EMBL" id="FP565575">
    <property type="protein sequence ID" value="CBE69677.1"/>
    <property type="molecule type" value="Genomic_DNA"/>
</dbReference>
<name>D5MK55_METO1</name>
<dbReference type="InterPro" id="IPR045851">
    <property type="entry name" value="AMP-bd_C_sf"/>
</dbReference>
<protein>
    <submittedName>
        <fullName evidence="5">Long-chain-fatty-acid--CoA ligase (Long-chain acyl-CoA synthetase)</fullName>
        <ecNumber evidence="5">6.2.1.3</ecNumber>
    </submittedName>
</protein>
<dbReference type="InterPro" id="IPR020845">
    <property type="entry name" value="AMP-binding_CS"/>
</dbReference>
<comment type="similarity">
    <text evidence="1">Belongs to the ATP-dependent AMP-binding enzyme family.</text>
</comment>
<dbReference type="PATRIC" id="fig|671143.5.peg.2289"/>
<reference evidence="5 6" key="1">
    <citation type="journal article" date="2010" name="Nature">
        <title>Nitrite-driven anaerobic methane oxidation by oxygenic bacteria.</title>
        <authorList>
            <person name="Ettwig K.F."/>
            <person name="Butler M.K."/>
            <person name="Le Paslier D."/>
            <person name="Pelletier E."/>
            <person name="Mangenot S."/>
            <person name="Kuypers M.M.M."/>
            <person name="Schreiber F."/>
            <person name="Dutilh B.E."/>
            <person name="Zedelius J."/>
            <person name="de Beer D."/>
            <person name="Gloerich J."/>
            <person name="Wessels H.J.C.T."/>
            <person name="van Allen T."/>
            <person name="Luesken F."/>
            <person name="Wu M."/>
            <person name="van de Pas-Schoonen K.T."/>
            <person name="Op den Camp H.J.M."/>
            <person name="Janssen-Megens E.M."/>
            <person name="Francoijs K-J."/>
            <person name="Stunnenberg H."/>
            <person name="Weissenbach J."/>
            <person name="Jetten M.S.M."/>
            <person name="Strous M."/>
        </authorList>
    </citation>
    <scope>NUCLEOTIDE SEQUENCE [LARGE SCALE GENOMIC DNA]</scope>
</reference>
<dbReference type="CDD" id="cd05936">
    <property type="entry name" value="FC-FACS_FadD_like"/>
    <property type="match status" value="1"/>
</dbReference>
<dbReference type="PROSITE" id="PS00455">
    <property type="entry name" value="AMP_BINDING"/>
    <property type="match status" value="1"/>
</dbReference>
<dbReference type="Pfam" id="PF13193">
    <property type="entry name" value="AMP-binding_C"/>
    <property type="match status" value="1"/>
</dbReference>
<dbReference type="HOGENOM" id="CLU_000022_59_7_0"/>
<dbReference type="Proteomes" id="UP000006898">
    <property type="component" value="Chromosome"/>
</dbReference>
<keyword evidence="2 5" id="KW-0436">Ligase</keyword>
<dbReference type="InterPro" id="IPR042099">
    <property type="entry name" value="ANL_N_sf"/>
</dbReference>
<dbReference type="EC" id="6.2.1.3" evidence="5"/>
<feature type="domain" description="AMP-dependent synthetase/ligase" evidence="3">
    <location>
        <begin position="42"/>
        <end position="444"/>
    </location>
</feature>
<dbReference type="Gene3D" id="3.30.300.30">
    <property type="match status" value="1"/>
</dbReference>
<dbReference type="InterPro" id="IPR000873">
    <property type="entry name" value="AMP-dep_synth/lig_dom"/>
</dbReference>
<dbReference type="InterPro" id="IPR050237">
    <property type="entry name" value="ATP-dep_AMP-bd_enzyme"/>
</dbReference>